<comment type="caution">
    <text evidence="1">The sequence shown here is derived from an EMBL/GenBank/DDBJ whole genome shotgun (WGS) entry which is preliminary data.</text>
</comment>
<evidence type="ECO:0000313" key="2">
    <source>
        <dbReference type="Proteomes" id="UP000827986"/>
    </source>
</evidence>
<dbReference type="AlphaFoldDB" id="A0A9D4B4C2"/>
<keyword evidence="2" id="KW-1185">Reference proteome</keyword>
<sequence>MGQQQQAQGWGVDSSSGLTGGAWLAGRSAPLQAWQALTRSLGLSSGSADGCRGGWGHSHSSCPVLQACLKPSSETRGYTRPWCPVPDGLPAFQGAH</sequence>
<reference evidence="1" key="1">
    <citation type="submission" date="2021-09" db="EMBL/GenBank/DDBJ databases">
        <title>The genome of Mauremys mutica provides insights into the evolution of semi-aquatic lifestyle.</title>
        <authorList>
            <person name="Gong S."/>
            <person name="Gao Y."/>
        </authorList>
    </citation>
    <scope>NUCLEOTIDE SEQUENCE</scope>
    <source>
        <strain evidence="1">MM-2020</strain>
        <tissue evidence="1">Muscle</tissue>
    </source>
</reference>
<proteinExistence type="predicted"/>
<name>A0A9D4B4C2_9SAUR</name>
<accession>A0A9D4B4C2</accession>
<organism evidence="1 2">
    <name type="scientific">Mauremys mutica</name>
    <name type="common">yellowpond turtle</name>
    <dbReference type="NCBI Taxonomy" id="74926"/>
    <lineage>
        <taxon>Eukaryota</taxon>
        <taxon>Metazoa</taxon>
        <taxon>Chordata</taxon>
        <taxon>Craniata</taxon>
        <taxon>Vertebrata</taxon>
        <taxon>Euteleostomi</taxon>
        <taxon>Archelosauria</taxon>
        <taxon>Testudinata</taxon>
        <taxon>Testudines</taxon>
        <taxon>Cryptodira</taxon>
        <taxon>Durocryptodira</taxon>
        <taxon>Testudinoidea</taxon>
        <taxon>Geoemydidae</taxon>
        <taxon>Geoemydinae</taxon>
        <taxon>Mauremys</taxon>
    </lineage>
</organism>
<protein>
    <submittedName>
        <fullName evidence="1">Uncharacterized protein</fullName>
    </submittedName>
</protein>
<dbReference type="Proteomes" id="UP000827986">
    <property type="component" value="Unassembled WGS sequence"/>
</dbReference>
<gene>
    <name evidence="1" type="ORF">KIL84_005825</name>
</gene>
<evidence type="ECO:0000313" key="1">
    <source>
        <dbReference type="EMBL" id="KAH1179775.1"/>
    </source>
</evidence>
<dbReference type="EMBL" id="JAHDVG010000471">
    <property type="protein sequence ID" value="KAH1179775.1"/>
    <property type="molecule type" value="Genomic_DNA"/>
</dbReference>